<evidence type="ECO:0000313" key="2">
    <source>
        <dbReference type="EMBL" id="KMU88039.1"/>
    </source>
</evidence>
<dbReference type="AlphaFoldDB" id="A0A0J8RVD6"/>
<dbReference type="VEuPathDB" id="FungiDB:CIHG_05806"/>
<feature type="region of interest" description="Disordered" evidence="1">
    <location>
        <begin position="42"/>
        <end position="69"/>
    </location>
</feature>
<protein>
    <submittedName>
        <fullName evidence="2">Uncharacterized protein</fullName>
    </submittedName>
</protein>
<gene>
    <name evidence="2" type="ORF">CIHG_05806</name>
</gene>
<reference evidence="3" key="1">
    <citation type="journal article" date="2010" name="Genome Res.">
        <title>Population genomic sequencing of Coccidioides fungi reveals recent hybridization and transposon control.</title>
        <authorList>
            <person name="Neafsey D.E."/>
            <person name="Barker B.M."/>
            <person name="Sharpton T.J."/>
            <person name="Stajich J.E."/>
            <person name="Park D.J."/>
            <person name="Whiston E."/>
            <person name="Hung C.-Y."/>
            <person name="McMahan C."/>
            <person name="White J."/>
            <person name="Sykes S."/>
            <person name="Heiman D."/>
            <person name="Young S."/>
            <person name="Zeng Q."/>
            <person name="Abouelleil A."/>
            <person name="Aftuck L."/>
            <person name="Bessette D."/>
            <person name="Brown A."/>
            <person name="FitzGerald M."/>
            <person name="Lui A."/>
            <person name="Macdonald J.P."/>
            <person name="Priest M."/>
            <person name="Orbach M.J."/>
            <person name="Galgiani J.N."/>
            <person name="Kirkland T.N."/>
            <person name="Cole G.T."/>
            <person name="Birren B.W."/>
            <person name="Henn M.R."/>
            <person name="Taylor J.W."/>
            <person name="Rounsley S.D."/>
        </authorList>
    </citation>
    <scope>NUCLEOTIDE SEQUENCE [LARGE SCALE GENOMIC DNA]</scope>
    <source>
        <strain evidence="3">H538.4</strain>
    </source>
</reference>
<organism evidence="2 3">
    <name type="scientific">Coccidioides immitis H538.4</name>
    <dbReference type="NCBI Taxonomy" id="396776"/>
    <lineage>
        <taxon>Eukaryota</taxon>
        <taxon>Fungi</taxon>
        <taxon>Dikarya</taxon>
        <taxon>Ascomycota</taxon>
        <taxon>Pezizomycotina</taxon>
        <taxon>Eurotiomycetes</taxon>
        <taxon>Eurotiomycetidae</taxon>
        <taxon>Onygenales</taxon>
        <taxon>Onygenaceae</taxon>
        <taxon>Coccidioides</taxon>
    </lineage>
</organism>
<proteinExistence type="predicted"/>
<accession>A0A0J8RVD6</accession>
<evidence type="ECO:0000313" key="3">
    <source>
        <dbReference type="Proteomes" id="UP000054563"/>
    </source>
</evidence>
<name>A0A0J8RVD6_COCIT</name>
<evidence type="ECO:0000256" key="1">
    <source>
        <dbReference type="SAM" id="MobiDB-lite"/>
    </source>
</evidence>
<dbReference type="Proteomes" id="UP000054563">
    <property type="component" value="Unassembled WGS sequence"/>
</dbReference>
<sequence>MWPATFQDGLRMHLCHPKPKLTVEPSRPVARLNMPDLLARSRERASQSDIVAHPGGGRNQPKKDRPPPPLFIMREEARFSSTADQCTSERNTYMNVGFPGFGGLVKDFPEIHPLIHSHHTTMYPELFRKEPKISAKPYLSTFDLPHYYSLRKHWEQNYNRTIFVRPPVSFLGDGGIPENNPFLGGRLR</sequence>
<dbReference type="EMBL" id="DS017002">
    <property type="protein sequence ID" value="KMU88039.1"/>
    <property type="molecule type" value="Genomic_DNA"/>
</dbReference>